<dbReference type="SUPFAM" id="SSF47473">
    <property type="entry name" value="EF-hand"/>
    <property type="match status" value="1"/>
</dbReference>
<dbReference type="PROSITE" id="PS00018">
    <property type="entry name" value="EF_HAND_1"/>
    <property type="match status" value="1"/>
</dbReference>
<dbReference type="GO" id="GO:0016460">
    <property type="term" value="C:myosin II complex"/>
    <property type="evidence" value="ECO:0007669"/>
    <property type="project" value="TreeGrafter"/>
</dbReference>
<evidence type="ECO:0000256" key="2">
    <source>
        <dbReference type="ARBA" id="ARBA00005253"/>
    </source>
</evidence>
<dbReference type="EMBL" id="CAKOGP040001980">
    <property type="protein sequence ID" value="CAJ1958716.1"/>
    <property type="molecule type" value="Genomic_DNA"/>
</dbReference>
<dbReference type="Gene3D" id="1.10.238.10">
    <property type="entry name" value="EF-hand"/>
    <property type="match status" value="1"/>
</dbReference>
<keyword evidence="3" id="KW-0677">Repeat</keyword>
<keyword evidence="5" id="KW-0963">Cytoplasm</keyword>
<dbReference type="PANTHER" id="PTHR23048:SF59">
    <property type="entry name" value="EF-HAND SUPERFAMILY PROTEIN"/>
    <property type="match status" value="1"/>
</dbReference>
<evidence type="ECO:0000256" key="5">
    <source>
        <dbReference type="ARBA" id="ARBA00023212"/>
    </source>
</evidence>
<feature type="region of interest" description="Disordered" evidence="6">
    <location>
        <begin position="1"/>
        <end position="23"/>
    </location>
</feature>
<comment type="similarity">
    <text evidence="2">Belongs to the centrin family.</text>
</comment>
<feature type="domain" description="EF-hand" evidence="7">
    <location>
        <begin position="93"/>
        <end position="128"/>
    </location>
</feature>
<evidence type="ECO:0000256" key="1">
    <source>
        <dbReference type="ARBA" id="ARBA00004245"/>
    </source>
</evidence>
<dbReference type="SMART" id="SM00054">
    <property type="entry name" value="EFh"/>
    <property type="match status" value="2"/>
</dbReference>
<dbReference type="PANTHER" id="PTHR23048">
    <property type="entry name" value="MYOSIN LIGHT CHAIN 1, 3"/>
    <property type="match status" value="1"/>
</dbReference>
<dbReference type="InterPro" id="IPR050230">
    <property type="entry name" value="CALM/Myosin/TropC-like"/>
</dbReference>
<comment type="caution">
    <text evidence="8">The sequence shown here is derived from an EMBL/GenBank/DDBJ whole genome shotgun (WGS) entry which is preliminary data.</text>
</comment>
<keyword evidence="9" id="KW-1185">Reference proteome</keyword>
<dbReference type="PROSITE" id="PS50222">
    <property type="entry name" value="EF_HAND_2"/>
    <property type="match status" value="2"/>
</dbReference>
<name>A0AAD2JK97_9STRA</name>
<gene>
    <name evidence="8" type="ORF">CYCCA115_LOCUS17315</name>
</gene>
<evidence type="ECO:0000259" key="7">
    <source>
        <dbReference type="PROSITE" id="PS50222"/>
    </source>
</evidence>
<dbReference type="GO" id="GO:0005509">
    <property type="term" value="F:calcium ion binding"/>
    <property type="evidence" value="ECO:0007669"/>
    <property type="project" value="InterPro"/>
</dbReference>
<reference evidence="8" key="1">
    <citation type="submission" date="2023-08" db="EMBL/GenBank/DDBJ databases">
        <authorList>
            <person name="Audoor S."/>
            <person name="Bilcke G."/>
        </authorList>
    </citation>
    <scope>NUCLEOTIDE SEQUENCE</scope>
</reference>
<keyword evidence="4" id="KW-0106">Calcium</keyword>
<dbReference type="AlphaFoldDB" id="A0AAD2JK97"/>
<keyword evidence="5" id="KW-0206">Cytoskeleton</keyword>
<feature type="domain" description="EF-hand" evidence="7">
    <location>
        <begin position="129"/>
        <end position="163"/>
    </location>
</feature>
<dbReference type="Proteomes" id="UP001295423">
    <property type="component" value="Unassembled WGS sequence"/>
</dbReference>
<dbReference type="InterPro" id="IPR002048">
    <property type="entry name" value="EF_hand_dom"/>
</dbReference>
<organism evidence="8 9">
    <name type="scientific">Cylindrotheca closterium</name>
    <dbReference type="NCBI Taxonomy" id="2856"/>
    <lineage>
        <taxon>Eukaryota</taxon>
        <taxon>Sar</taxon>
        <taxon>Stramenopiles</taxon>
        <taxon>Ochrophyta</taxon>
        <taxon>Bacillariophyta</taxon>
        <taxon>Bacillariophyceae</taxon>
        <taxon>Bacillariophycidae</taxon>
        <taxon>Bacillariales</taxon>
        <taxon>Bacillariaceae</taxon>
        <taxon>Cylindrotheca</taxon>
    </lineage>
</organism>
<evidence type="ECO:0000313" key="8">
    <source>
        <dbReference type="EMBL" id="CAJ1958716.1"/>
    </source>
</evidence>
<comment type="subcellular location">
    <subcellularLocation>
        <location evidence="1">Cytoplasm</location>
        <location evidence="1">Cytoskeleton</location>
    </subcellularLocation>
</comment>
<dbReference type="Pfam" id="PF13499">
    <property type="entry name" value="EF-hand_7"/>
    <property type="match status" value="1"/>
</dbReference>
<evidence type="ECO:0000256" key="4">
    <source>
        <dbReference type="ARBA" id="ARBA00022837"/>
    </source>
</evidence>
<protein>
    <recommendedName>
        <fullName evidence="7">EF-hand domain-containing protein</fullName>
    </recommendedName>
</protein>
<dbReference type="InterPro" id="IPR011992">
    <property type="entry name" value="EF-hand-dom_pair"/>
</dbReference>
<evidence type="ECO:0000256" key="3">
    <source>
        <dbReference type="ARBA" id="ARBA00022737"/>
    </source>
</evidence>
<accession>A0AAD2JK97</accession>
<evidence type="ECO:0000256" key="6">
    <source>
        <dbReference type="SAM" id="MobiDB-lite"/>
    </source>
</evidence>
<proteinExistence type="inferred from homology"/>
<evidence type="ECO:0000313" key="9">
    <source>
        <dbReference type="Proteomes" id="UP001295423"/>
    </source>
</evidence>
<dbReference type="InterPro" id="IPR018247">
    <property type="entry name" value="EF_Hand_1_Ca_BS"/>
</dbReference>
<feature type="compositionally biased region" description="Basic residues" evidence="6">
    <location>
        <begin position="1"/>
        <end position="12"/>
    </location>
</feature>
<sequence>MPPKRKTKKRPRGPTTVPPEDLIDPVQRKEILKAFERSLDGEKDTLSIRESKRALKELGVDVKSEEIRSLSNEEEDIQLDESSFLHFAALKLTQLEKSNKAFDLIDTGGKGVVVVQDLARVAKELDEDLTEEELVEMMDFVDRSGDGMLSRKDFARIAKKVHL</sequence>